<dbReference type="SUPFAM" id="SSF50104">
    <property type="entry name" value="Translation proteins SH3-like domain"/>
    <property type="match status" value="1"/>
</dbReference>
<comment type="caution">
    <text evidence="5">The sequence shown here is derived from an EMBL/GenBank/DDBJ whole genome shotgun (WGS) entry which is preliminary data.</text>
</comment>
<dbReference type="InterPro" id="IPR036735">
    <property type="entry name" value="NGN_dom_sf"/>
</dbReference>
<dbReference type="Pfam" id="PF03439">
    <property type="entry name" value="Spt5-NGN"/>
    <property type="match status" value="1"/>
</dbReference>
<dbReference type="InterPro" id="IPR008991">
    <property type="entry name" value="Translation_prot_SH3-like_sf"/>
</dbReference>
<keyword evidence="6" id="KW-1185">Reference proteome</keyword>
<evidence type="ECO:0000256" key="2">
    <source>
        <dbReference type="ARBA" id="ARBA00023163"/>
    </source>
</evidence>
<dbReference type="InterPro" id="IPR014722">
    <property type="entry name" value="Rib_uL2_dom2"/>
</dbReference>
<dbReference type="Proteomes" id="UP000070263">
    <property type="component" value="Unassembled WGS sequence"/>
</dbReference>
<dbReference type="InterPro" id="IPR006645">
    <property type="entry name" value="NGN-like_dom"/>
</dbReference>
<evidence type="ECO:0000313" key="6">
    <source>
        <dbReference type="Proteomes" id="UP000070263"/>
    </source>
</evidence>
<sequence length="149" mass="16528">MEGDFKGKLFAVKTAIGRERETAELVYNQNDYRNLSLKSIVVSPETEGYIYVEADDVTDVLRATKNVRLARKVLKNPASKEDVDNIMNPRPLVTKMSHDTPVLITGGDFKGEEGRIENIVRAEGKVTVKIDAAVIPLSVTVDIDQVKLI</sequence>
<evidence type="ECO:0000313" key="5">
    <source>
        <dbReference type="EMBL" id="KXB06281.1"/>
    </source>
</evidence>
<evidence type="ECO:0000256" key="3">
    <source>
        <dbReference type="NCBIfam" id="TIGR00405"/>
    </source>
</evidence>
<feature type="domain" description="NusG-like N-terminal" evidence="4">
    <location>
        <begin position="6"/>
        <end position="90"/>
    </location>
</feature>
<dbReference type="InterPro" id="IPR011590">
    <property type="entry name" value="Spt5_arc"/>
</dbReference>
<dbReference type="GO" id="GO:0003746">
    <property type="term" value="F:translation elongation factor activity"/>
    <property type="evidence" value="ECO:0007669"/>
    <property type="project" value="InterPro"/>
</dbReference>
<accession>A0A133VIL2</accession>
<dbReference type="Gene3D" id="2.30.30.30">
    <property type="match status" value="1"/>
</dbReference>
<keyword evidence="1" id="KW-0805">Transcription regulation</keyword>
<dbReference type="CDD" id="cd06091">
    <property type="entry name" value="KOW_NusG"/>
    <property type="match status" value="1"/>
</dbReference>
<reference evidence="5 6" key="1">
    <citation type="journal article" date="2016" name="Sci. Rep.">
        <title>Metabolic traits of an uncultured archaeal lineage -MSBL1- from brine pools of the Red Sea.</title>
        <authorList>
            <person name="Mwirichia R."/>
            <person name="Alam I."/>
            <person name="Rashid M."/>
            <person name="Vinu M."/>
            <person name="Ba-Alawi W."/>
            <person name="Anthony Kamau A."/>
            <person name="Kamanda Ngugi D."/>
            <person name="Goker M."/>
            <person name="Klenk H.P."/>
            <person name="Bajic V."/>
            <person name="Stingl U."/>
        </authorList>
    </citation>
    <scope>NUCLEOTIDE SEQUENCE [LARGE SCALE GENOMIC DNA]</scope>
    <source>
        <strain evidence="5">SCGC-AAA382A20</strain>
    </source>
</reference>
<dbReference type="NCBIfam" id="TIGR00405">
    <property type="entry name" value="KOW_elon_Spt5"/>
    <property type="match status" value="1"/>
</dbReference>
<keyword evidence="2" id="KW-0804">Transcription</keyword>
<dbReference type="EMBL" id="LHYE01000050">
    <property type="protein sequence ID" value="KXB06281.1"/>
    <property type="molecule type" value="Genomic_DNA"/>
</dbReference>
<proteinExistence type="predicted"/>
<gene>
    <name evidence="5" type="ORF">AKJ51_03930</name>
</gene>
<organism evidence="5 6">
    <name type="scientific">candidate division MSBL1 archaeon SCGC-AAA382A20</name>
    <dbReference type="NCBI Taxonomy" id="1698280"/>
    <lineage>
        <taxon>Archaea</taxon>
        <taxon>Methanobacteriati</taxon>
        <taxon>Methanobacteriota</taxon>
        <taxon>candidate division MSBL1</taxon>
    </lineage>
</organism>
<protein>
    <recommendedName>
        <fullName evidence="3">Transcription elongation factor Spt5</fullName>
    </recommendedName>
</protein>
<dbReference type="InterPro" id="IPR005100">
    <property type="entry name" value="NGN-domain"/>
</dbReference>
<name>A0A133VIL2_9EURY</name>
<dbReference type="GO" id="GO:0006354">
    <property type="term" value="P:DNA-templated transcription elongation"/>
    <property type="evidence" value="ECO:0007669"/>
    <property type="project" value="InterPro"/>
</dbReference>
<evidence type="ECO:0000256" key="1">
    <source>
        <dbReference type="ARBA" id="ARBA00023015"/>
    </source>
</evidence>
<dbReference type="SMART" id="SM00738">
    <property type="entry name" value="NGN"/>
    <property type="match status" value="1"/>
</dbReference>
<dbReference type="AlphaFoldDB" id="A0A133VIL2"/>
<evidence type="ECO:0000259" key="4">
    <source>
        <dbReference type="SMART" id="SM00738"/>
    </source>
</evidence>
<dbReference type="Gene3D" id="3.30.70.940">
    <property type="entry name" value="NusG, N-terminal domain"/>
    <property type="match status" value="1"/>
</dbReference>